<gene>
    <name evidence="1" type="ORF">L2764_21330</name>
</gene>
<reference evidence="1 2" key="1">
    <citation type="submission" date="2022-01" db="EMBL/GenBank/DDBJ databases">
        <title>Whole genome-based taxonomy of the Shewanellaceae.</title>
        <authorList>
            <person name="Martin-Rodriguez A.J."/>
        </authorList>
    </citation>
    <scope>NUCLEOTIDE SEQUENCE [LARGE SCALE GENOMIC DNA]</scope>
    <source>
        <strain evidence="1 2">DSM 17177</strain>
    </source>
</reference>
<evidence type="ECO:0000313" key="1">
    <source>
        <dbReference type="EMBL" id="MCL1126947.1"/>
    </source>
</evidence>
<organism evidence="1 2">
    <name type="scientific">Shewanella surugensis</name>
    <dbReference type="NCBI Taxonomy" id="212020"/>
    <lineage>
        <taxon>Bacteria</taxon>
        <taxon>Pseudomonadati</taxon>
        <taxon>Pseudomonadota</taxon>
        <taxon>Gammaproteobacteria</taxon>
        <taxon>Alteromonadales</taxon>
        <taxon>Shewanellaceae</taxon>
        <taxon>Shewanella</taxon>
    </lineage>
</organism>
<keyword evidence="2" id="KW-1185">Reference proteome</keyword>
<accession>A0ABT0LGW6</accession>
<sequence length="71" mass="8504">MPLLEDIEIEFDKACSKYSDEKRHQKELVKELNELSSDIHKNILAWNYLLRKHAEDDKAFSLERMKNITQL</sequence>
<evidence type="ECO:0000313" key="2">
    <source>
        <dbReference type="Proteomes" id="UP001203423"/>
    </source>
</evidence>
<dbReference type="RefSeq" id="WP_248942355.1">
    <property type="nucleotide sequence ID" value="NZ_JAKIKS010000117.1"/>
</dbReference>
<proteinExistence type="predicted"/>
<protein>
    <submittedName>
        <fullName evidence="1">Uncharacterized protein</fullName>
    </submittedName>
</protein>
<comment type="caution">
    <text evidence="1">The sequence shown here is derived from an EMBL/GenBank/DDBJ whole genome shotgun (WGS) entry which is preliminary data.</text>
</comment>
<name>A0ABT0LGW6_9GAMM</name>
<dbReference type="EMBL" id="JAKIKS010000117">
    <property type="protein sequence ID" value="MCL1126947.1"/>
    <property type="molecule type" value="Genomic_DNA"/>
</dbReference>
<dbReference type="Proteomes" id="UP001203423">
    <property type="component" value="Unassembled WGS sequence"/>
</dbReference>